<dbReference type="GO" id="GO:0004803">
    <property type="term" value="F:transposase activity"/>
    <property type="evidence" value="ECO:0007669"/>
    <property type="project" value="InterPro"/>
</dbReference>
<proteinExistence type="predicted"/>
<dbReference type="RefSeq" id="WP_165297735.1">
    <property type="nucleotide sequence ID" value="NZ_JAAKZZ010000042.1"/>
</dbReference>
<sequence length="142" mass="15334">MEVEDLFAAQILAGAGLRREIDDGPRVAGNWNSANHDLFYGKDGDLAGAGKESQEVSMLAPHLLRSALVHVNALLPQDTLSEERWLKRLTGAGRRALSPLFWTHVNPYGRFGLNMNSRLGFVSAAPCTAPGPRGAAVSWQSP</sequence>
<reference evidence="2 3" key="1">
    <citation type="submission" date="2020-02" db="EMBL/GenBank/DDBJ databases">
        <title>Whole-genome analyses of novel actinobacteria.</title>
        <authorList>
            <person name="Sahin N."/>
            <person name="Tatar D."/>
        </authorList>
    </citation>
    <scope>NUCLEOTIDE SEQUENCE [LARGE SCALE GENOMIC DNA]</scope>
    <source>
        <strain evidence="2 3">SB3404</strain>
    </source>
</reference>
<evidence type="ECO:0000313" key="2">
    <source>
        <dbReference type="EMBL" id="NGO68066.1"/>
    </source>
</evidence>
<dbReference type="EMBL" id="JAAKZZ010000042">
    <property type="protein sequence ID" value="NGO68066.1"/>
    <property type="molecule type" value="Genomic_DNA"/>
</dbReference>
<name>A0A6G4WS21_9ACTN</name>
<dbReference type="Proteomes" id="UP000477722">
    <property type="component" value="Unassembled WGS sequence"/>
</dbReference>
<dbReference type="Pfam" id="PF01526">
    <property type="entry name" value="DDE_Tnp_Tn3"/>
    <property type="match status" value="1"/>
</dbReference>
<evidence type="ECO:0000259" key="1">
    <source>
        <dbReference type="Pfam" id="PF01526"/>
    </source>
</evidence>
<organism evidence="2 3">
    <name type="scientific">Streptomyces boncukensis</name>
    <dbReference type="NCBI Taxonomy" id="2711219"/>
    <lineage>
        <taxon>Bacteria</taxon>
        <taxon>Bacillati</taxon>
        <taxon>Actinomycetota</taxon>
        <taxon>Actinomycetes</taxon>
        <taxon>Kitasatosporales</taxon>
        <taxon>Streptomycetaceae</taxon>
        <taxon>Streptomyces</taxon>
    </lineage>
</organism>
<comment type="caution">
    <text evidence="2">The sequence shown here is derived from an EMBL/GenBank/DDBJ whole genome shotgun (WGS) entry which is preliminary data.</text>
</comment>
<keyword evidence="3" id="KW-1185">Reference proteome</keyword>
<protein>
    <submittedName>
        <fullName evidence="2">Transposase</fullName>
    </submittedName>
</protein>
<dbReference type="GO" id="GO:0006313">
    <property type="term" value="P:DNA transposition"/>
    <property type="evidence" value="ECO:0007669"/>
    <property type="project" value="InterPro"/>
</dbReference>
<accession>A0A6G4WS21</accession>
<feature type="domain" description="Tn3 transposase DDE" evidence="1">
    <location>
        <begin position="7"/>
        <end position="111"/>
    </location>
</feature>
<dbReference type="InterPro" id="IPR002513">
    <property type="entry name" value="Tn3_Tnp_DDE_dom"/>
</dbReference>
<dbReference type="AlphaFoldDB" id="A0A6G4WS21"/>
<gene>
    <name evidence="2" type="ORF">G5C65_06805</name>
</gene>
<evidence type="ECO:0000313" key="3">
    <source>
        <dbReference type="Proteomes" id="UP000477722"/>
    </source>
</evidence>